<feature type="region of interest" description="Disordered" evidence="14">
    <location>
        <begin position="585"/>
        <end position="609"/>
    </location>
</feature>
<dbReference type="GO" id="GO:0005739">
    <property type="term" value="C:mitochondrion"/>
    <property type="evidence" value="ECO:0007669"/>
    <property type="project" value="UniProtKB-SubCell"/>
</dbReference>
<dbReference type="GO" id="GO:0044545">
    <property type="term" value="C:NSL complex"/>
    <property type="evidence" value="ECO:0007669"/>
    <property type="project" value="TreeGrafter"/>
</dbReference>
<dbReference type="Proteomes" id="UP000887575">
    <property type="component" value="Unassembled WGS sequence"/>
</dbReference>
<evidence type="ECO:0000256" key="9">
    <source>
        <dbReference type="ARBA" id="ARBA00023242"/>
    </source>
</evidence>
<evidence type="ECO:0000256" key="5">
    <source>
        <dbReference type="ARBA" id="ARBA00022553"/>
    </source>
</evidence>
<comment type="function">
    <text evidence="12">Non-catalytic component of the NSL histone acetyltransferase complex, a multiprotein complex that mediates histone H4 acetylation at 'Lys-5'- and 'Lys-8' (H4K5ac and H4K8ac) at transcription start sites and promotes transcription initiation. Required for NSL complex stability and for transcription of intraciliary transport genes in both ciliated and non-ciliated cells by regulating histone H4 acetylation at 'Lys-5'- and 'Lys-12' (H4K5ac and H4K12ac). This is necessary for cilium assembly in ciliated cells and for organization of the microtubule cytoskeleton in non-ciliated cells. Required within the NSL complex to maintain nuclear architecture stability by promoting KAT8-mediated acetylation of lamin LMNA.</text>
</comment>
<protein>
    <recommendedName>
        <fullName evidence="3">KAT8 regulatory NSL complex subunit 2</fullName>
    </recommendedName>
    <alternativeName>
        <fullName evidence="11">NSL complex protein NSL2</fullName>
    </alternativeName>
    <alternativeName>
        <fullName evidence="10">Non-specific lethal 2 homolog</fullName>
    </alternativeName>
</protein>
<keyword evidence="5" id="KW-0597">Phosphoprotein</keyword>
<evidence type="ECO:0000256" key="12">
    <source>
        <dbReference type="ARBA" id="ARBA00093359"/>
    </source>
</evidence>
<evidence type="ECO:0000259" key="15">
    <source>
        <dbReference type="Pfam" id="PF13891"/>
    </source>
</evidence>
<proteinExistence type="predicted"/>
<dbReference type="WBParaSite" id="MBELARI_LOCUS11272">
    <property type="protein sequence ID" value="MBELARI_LOCUS11272"/>
    <property type="gene ID" value="MBELARI_LOCUS11272"/>
</dbReference>
<dbReference type="GO" id="GO:0006325">
    <property type="term" value="P:chromatin organization"/>
    <property type="evidence" value="ECO:0007669"/>
    <property type="project" value="UniProtKB-KW"/>
</dbReference>
<keyword evidence="16" id="KW-1185">Reference proteome</keyword>
<feature type="region of interest" description="Disordered" evidence="14">
    <location>
        <begin position="865"/>
        <end position="886"/>
    </location>
</feature>
<feature type="compositionally biased region" description="Acidic residues" evidence="14">
    <location>
        <begin position="52"/>
        <end position="70"/>
    </location>
</feature>
<dbReference type="PANTHER" id="PTHR13453">
    <property type="entry name" value="KAT8 REGULATORY NSL COMPLEX SUBUNIT 2"/>
    <property type="match status" value="1"/>
</dbReference>
<keyword evidence="9" id="KW-0539">Nucleus</keyword>
<evidence type="ECO:0000313" key="17">
    <source>
        <dbReference type="WBParaSite" id="MBELARI_LOCUS11272"/>
    </source>
</evidence>
<evidence type="ECO:0000256" key="1">
    <source>
        <dbReference type="ARBA" id="ARBA00004123"/>
    </source>
</evidence>
<feature type="compositionally biased region" description="Low complexity" evidence="14">
    <location>
        <begin position="458"/>
        <end position="506"/>
    </location>
</feature>
<feature type="compositionally biased region" description="Pro residues" evidence="14">
    <location>
        <begin position="412"/>
        <end position="430"/>
    </location>
</feature>
<evidence type="ECO:0000256" key="2">
    <source>
        <dbReference type="ARBA" id="ARBA00004173"/>
    </source>
</evidence>
<feature type="compositionally biased region" description="Low complexity" evidence="14">
    <location>
        <begin position="520"/>
        <end position="536"/>
    </location>
</feature>
<feature type="compositionally biased region" description="Pro residues" evidence="14">
    <location>
        <begin position="333"/>
        <end position="349"/>
    </location>
</feature>
<reference evidence="17" key="1">
    <citation type="submission" date="2024-02" db="UniProtKB">
        <authorList>
            <consortium name="WormBaseParasite"/>
        </authorList>
    </citation>
    <scope>IDENTIFICATION</scope>
</reference>
<dbReference type="AlphaFoldDB" id="A0AAF3EBE6"/>
<feature type="region of interest" description="Disordered" evidence="14">
    <location>
        <begin position="449"/>
        <end position="544"/>
    </location>
</feature>
<feature type="compositionally biased region" description="Low complexity" evidence="14">
    <location>
        <begin position="869"/>
        <end position="886"/>
    </location>
</feature>
<feature type="domain" description="KANL2-like probable zinc-finger" evidence="15">
    <location>
        <begin position="759"/>
        <end position="813"/>
    </location>
</feature>
<accession>A0AAF3EBE6</accession>
<feature type="compositionally biased region" description="Pro residues" evidence="14">
    <location>
        <begin position="591"/>
        <end position="604"/>
    </location>
</feature>
<feature type="region of interest" description="Disordered" evidence="14">
    <location>
        <begin position="17"/>
        <end position="88"/>
    </location>
</feature>
<dbReference type="InterPro" id="IPR025927">
    <property type="entry name" value="Znf_KANL2-like"/>
</dbReference>
<keyword evidence="8" id="KW-0496">Mitochondrion</keyword>
<organism evidence="16 17">
    <name type="scientific">Mesorhabditis belari</name>
    <dbReference type="NCBI Taxonomy" id="2138241"/>
    <lineage>
        <taxon>Eukaryota</taxon>
        <taxon>Metazoa</taxon>
        <taxon>Ecdysozoa</taxon>
        <taxon>Nematoda</taxon>
        <taxon>Chromadorea</taxon>
        <taxon>Rhabditida</taxon>
        <taxon>Rhabditina</taxon>
        <taxon>Rhabditomorpha</taxon>
        <taxon>Rhabditoidea</taxon>
        <taxon>Rhabditidae</taxon>
        <taxon>Mesorhabditinae</taxon>
        <taxon>Mesorhabditis</taxon>
    </lineage>
</organism>
<feature type="compositionally biased region" description="Polar residues" evidence="14">
    <location>
        <begin position="258"/>
        <end position="269"/>
    </location>
</feature>
<evidence type="ECO:0000256" key="14">
    <source>
        <dbReference type="SAM" id="MobiDB-lite"/>
    </source>
</evidence>
<feature type="compositionally biased region" description="Low complexity" evidence="14">
    <location>
        <begin position="204"/>
        <end position="215"/>
    </location>
</feature>
<feature type="compositionally biased region" description="Low complexity" evidence="14">
    <location>
        <begin position="175"/>
        <end position="184"/>
    </location>
</feature>
<evidence type="ECO:0000256" key="10">
    <source>
        <dbReference type="ARBA" id="ARBA00032947"/>
    </source>
</evidence>
<evidence type="ECO:0000256" key="6">
    <source>
        <dbReference type="ARBA" id="ARBA00022843"/>
    </source>
</evidence>
<dbReference type="Pfam" id="PF13891">
    <property type="entry name" value="zf-C3HC3H_KANSL2"/>
    <property type="match status" value="2"/>
</dbReference>
<dbReference type="GO" id="GO:0005634">
    <property type="term" value="C:nucleus"/>
    <property type="evidence" value="ECO:0007669"/>
    <property type="project" value="UniProtKB-SubCell"/>
</dbReference>
<feature type="compositionally biased region" description="Low complexity" evidence="14">
    <location>
        <begin position="291"/>
        <end position="307"/>
    </location>
</feature>
<name>A0AAF3EBE6_9BILA</name>
<evidence type="ECO:0000256" key="13">
    <source>
        <dbReference type="ARBA" id="ARBA00093543"/>
    </source>
</evidence>
<dbReference type="InterPro" id="IPR026316">
    <property type="entry name" value="NSL2"/>
</dbReference>
<evidence type="ECO:0000256" key="3">
    <source>
        <dbReference type="ARBA" id="ARBA00015508"/>
    </source>
</evidence>
<evidence type="ECO:0000313" key="16">
    <source>
        <dbReference type="Proteomes" id="UP000887575"/>
    </source>
</evidence>
<comment type="subcellular location">
    <subcellularLocation>
        <location evidence="2">Mitochondrion</location>
    </subcellularLocation>
    <subcellularLocation>
        <location evidence="1">Nucleus</location>
    </subcellularLocation>
</comment>
<sequence>MNDFHDFSHDWQMDDEMADRDLSSQPRFAMALMSTDSNYHMSPMNHSRMTMDGEENDDSKDGAEGLDEEEERKAPKRKREKNQSSSIQCQNIDETSRVQCKQRAIISYQYCIRHILLDPSAPYKQCLHQRKPKSKRDTNLQCTNAVKNGDDVFCSTHMIMKGLKEPKKKPGGSGKTNSSGGTPSLTHDSADVSMEGQAPFSPQLSSPPVGMMGPGSAPPPSLPLTSPLPSQPNTAPPSPHIHPHHHPQMIGPYGAQSHMHQQHPSTSLAQMLPPPGVYGHSHGPHGHSHQQQHPGHPGQHSGHMQQHLHGYPPPGSLPRSPMHAPPQMQLPPSRNPHLPPPIMHPPPHGPMQMQHVPIENQQSNQHPIPTQTMREPQQQQIQSGPPVHRPPPPSPLAQGNITTFPPQNVPQMAPPPPAQHPSPAKAPPPTHTIETRVLPTAVIETRALPSVPPSVHHMPLQSPQQMNQPSQQLPVQHQQQPQMQQTAQQQQIHQQTQQQPQATAARPSPPPSGLPVRVRQQPQAQPPQQQQAQPQQGSISRQHPQLAARLLGNSEESGKGQPPPPQPPQTIHPAVIQEMRNDQARGMPLPVHAPPMRPPSPDVEPAPQTDGRQKMIHLKQKRQKPKMIGEYRKVPHVDHMCRQMEDADFDSTDLFPLGLEPSDDEWEPGPSGCDTSLSSCLAVGDDADVSTQLYLTKKQLRLERHNLIRHAHLNVPLLHVARRFPTAAGAALRHRLMGEPPCDSAPRKQRVCSHHDQSNGRCRLPCIPMSNHCAQHVLYNVDQRLFSYCRENGCGRAVMNIDSQLWEGMCRMHRKGTQPIPGDDALPQRSAPIMSSAQRGNDKRRPQMDDEAWGDIADFLLAEGYHVDSPQSQSTPAQSSQLSQSS</sequence>
<feature type="compositionally biased region" description="Low complexity" evidence="14">
    <location>
        <begin position="223"/>
        <end position="232"/>
    </location>
</feature>
<feature type="compositionally biased region" description="Polar residues" evidence="14">
    <location>
        <begin position="359"/>
        <end position="383"/>
    </location>
</feature>
<feature type="compositionally biased region" description="Polar residues" evidence="14">
    <location>
        <begin position="34"/>
        <end position="48"/>
    </location>
</feature>
<comment type="subunit">
    <text evidence="13">Component of the NSL complex at least composed of KAT8/MOF, KANSL1, KANSL2, KANSL3, MCRS1, PHF20, OGT1/OGT, WDR5 and HCFC1.</text>
</comment>
<feature type="region of interest" description="Disordered" evidence="14">
    <location>
        <begin position="163"/>
        <end position="432"/>
    </location>
</feature>
<evidence type="ECO:0000256" key="8">
    <source>
        <dbReference type="ARBA" id="ARBA00023128"/>
    </source>
</evidence>
<keyword evidence="4" id="KW-1017">Isopeptide bond</keyword>
<evidence type="ECO:0000256" key="4">
    <source>
        <dbReference type="ARBA" id="ARBA00022499"/>
    </source>
</evidence>
<evidence type="ECO:0000256" key="7">
    <source>
        <dbReference type="ARBA" id="ARBA00022853"/>
    </source>
</evidence>
<keyword evidence="6" id="KW-0832">Ubl conjugation</keyword>
<keyword evidence="7" id="KW-0156">Chromatin regulator</keyword>
<feature type="domain" description="KANL2-like probable zinc-finger" evidence="15">
    <location>
        <begin position="97"/>
        <end position="158"/>
    </location>
</feature>
<evidence type="ECO:0000256" key="11">
    <source>
        <dbReference type="ARBA" id="ARBA00033378"/>
    </source>
</evidence>
<dbReference type="PANTHER" id="PTHR13453:SF1">
    <property type="entry name" value="KAT8 REGULATORY NSL COMPLEX SUBUNIT 2"/>
    <property type="match status" value="1"/>
</dbReference>